<gene>
    <name evidence="3" type="primary">LOC118478191</name>
</gene>
<name>A0ABM1VXM5_APLCA</name>
<feature type="compositionally biased region" description="Low complexity" evidence="1">
    <location>
        <begin position="1"/>
        <end position="16"/>
    </location>
</feature>
<proteinExistence type="predicted"/>
<feature type="compositionally biased region" description="Low complexity" evidence="1">
    <location>
        <begin position="44"/>
        <end position="54"/>
    </location>
</feature>
<accession>A0ABM1VXM5</accession>
<dbReference type="Proteomes" id="UP000694888">
    <property type="component" value="Unplaced"/>
</dbReference>
<evidence type="ECO:0000313" key="2">
    <source>
        <dbReference type="Proteomes" id="UP000694888"/>
    </source>
</evidence>
<feature type="compositionally biased region" description="Pro residues" evidence="1">
    <location>
        <begin position="74"/>
        <end position="86"/>
    </location>
</feature>
<dbReference type="GeneID" id="118478191"/>
<evidence type="ECO:0000256" key="1">
    <source>
        <dbReference type="SAM" id="MobiDB-lite"/>
    </source>
</evidence>
<organism evidence="2 3">
    <name type="scientific">Aplysia californica</name>
    <name type="common">California sea hare</name>
    <dbReference type="NCBI Taxonomy" id="6500"/>
    <lineage>
        <taxon>Eukaryota</taxon>
        <taxon>Metazoa</taxon>
        <taxon>Spiralia</taxon>
        <taxon>Lophotrochozoa</taxon>
        <taxon>Mollusca</taxon>
        <taxon>Gastropoda</taxon>
        <taxon>Heterobranchia</taxon>
        <taxon>Euthyneura</taxon>
        <taxon>Tectipleura</taxon>
        <taxon>Aplysiida</taxon>
        <taxon>Aplysioidea</taxon>
        <taxon>Aplysiidae</taxon>
        <taxon>Aplysia</taxon>
    </lineage>
</organism>
<feature type="compositionally biased region" description="Low complexity" evidence="1">
    <location>
        <begin position="152"/>
        <end position="164"/>
    </location>
</feature>
<feature type="compositionally biased region" description="Low complexity" evidence="1">
    <location>
        <begin position="87"/>
        <end position="102"/>
    </location>
</feature>
<keyword evidence="2" id="KW-1185">Reference proteome</keyword>
<dbReference type="RefSeq" id="XP_035827168.1">
    <property type="nucleotide sequence ID" value="XM_035971275.1"/>
</dbReference>
<protein>
    <submittedName>
        <fullName evidence="3">Uncharacterized protein</fullName>
    </submittedName>
</protein>
<feature type="compositionally biased region" description="Low complexity" evidence="1">
    <location>
        <begin position="114"/>
        <end position="126"/>
    </location>
</feature>
<reference evidence="3" key="1">
    <citation type="submission" date="2025-08" db="UniProtKB">
        <authorList>
            <consortium name="RefSeq"/>
        </authorList>
    </citation>
    <scope>IDENTIFICATION</scope>
</reference>
<feature type="region of interest" description="Disordered" evidence="1">
    <location>
        <begin position="1"/>
        <end position="164"/>
    </location>
</feature>
<sequence length="164" mass="16677">MTPKSMGGNSIGMSSSQTSGPDISSTVSSLGSQSSVPMHHLDTSRSTVGTSSSTMDVDSYPMKEEADEGSSSTQPPPSPSPDPGPRPSSSSLHSPTTSDVSSDALDFARCGVKRSPPASPATTSRPLLASTGQARRGPALAVARVADPALPKPKQTPTKTRPTS</sequence>
<feature type="compositionally biased region" description="Low complexity" evidence="1">
    <location>
        <begin position="24"/>
        <end position="35"/>
    </location>
</feature>
<evidence type="ECO:0000313" key="3">
    <source>
        <dbReference type="RefSeq" id="XP_035827168.1"/>
    </source>
</evidence>